<evidence type="ECO:0000313" key="15">
    <source>
        <dbReference type="EMBL" id="AXU98784.1"/>
    </source>
</evidence>
<keyword evidence="5" id="KW-0813">Transport</keyword>
<dbReference type="PROSITE" id="PS00667">
    <property type="entry name" value="COMPLEX1_ND1_1"/>
    <property type="match status" value="1"/>
</dbReference>
<name>A0A3B1EW08_9NEOP</name>
<keyword evidence="6 12" id="KW-0812">Transmembrane</keyword>
<keyword evidence="8 14" id="KW-1133">Transmembrane helix</keyword>
<dbReference type="GO" id="GO:0008137">
    <property type="term" value="F:NADH dehydrogenase (ubiquinone) activity"/>
    <property type="evidence" value="ECO:0007669"/>
    <property type="project" value="UniProtKB-EC"/>
</dbReference>
<evidence type="ECO:0000256" key="1">
    <source>
        <dbReference type="ARBA" id="ARBA00003257"/>
    </source>
</evidence>
<dbReference type="GO" id="GO:0009060">
    <property type="term" value="P:aerobic respiration"/>
    <property type="evidence" value="ECO:0007669"/>
    <property type="project" value="TreeGrafter"/>
</dbReference>
<comment type="function">
    <text evidence="1">Core subunit of the mitochondrial membrane respiratory chain NADH dehydrogenase (Complex I) that is believed to belong to the minimal assembly required for catalysis. Complex I functions in the transfer of electrons from NADH to the respiratory chain. The immediate electron acceptor for the enzyme is believed to be ubiquinone.</text>
</comment>
<feature type="transmembrane region" description="Helical" evidence="14">
    <location>
        <begin position="227"/>
        <end position="248"/>
    </location>
</feature>
<dbReference type="EMBL" id="MG980616">
    <property type="protein sequence ID" value="AXU98784.1"/>
    <property type="molecule type" value="Genomic_DNA"/>
</dbReference>
<proteinExistence type="inferred from homology"/>
<evidence type="ECO:0000256" key="6">
    <source>
        <dbReference type="ARBA" id="ARBA00022692"/>
    </source>
</evidence>
<evidence type="ECO:0000256" key="10">
    <source>
        <dbReference type="ARBA" id="ARBA00023128"/>
    </source>
</evidence>
<dbReference type="Pfam" id="PF00146">
    <property type="entry name" value="NADHdh"/>
    <property type="match status" value="1"/>
</dbReference>
<dbReference type="PANTHER" id="PTHR11432">
    <property type="entry name" value="NADH DEHYDROGENASE SUBUNIT 1"/>
    <property type="match status" value="1"/>
</dbReference>
<comment type="similarity">
    <text evidence="3 12">Belongs to the complex I subunit 1 family.</text>
</comment>
<feature type="transmembrane region" description="Helical" evidence="14">
    <location>
        <begin position="75"/>
        <end position="96"/>
    </location>
</feature>
<feature type="transmembrane region" description="Helical" evidence="14">
    <location>
        <begin position="179"/>
        <end position="198"/>
    </location>
</feature>
<evidence type="ECO:0000256" key="7">
    <source>
        <dbReference type="ARBA" id="ARBA00022792"/>
    </source>
</evidence>
<evidence type="ECO:0000256" key="12">
    <source>
        <dbReference type="RuleBase" id="RU000471"/>
    </source>
</evidence>
<dbReference type="CTD" id="4535"/>
<reference evidence="15" key="1">
    <citation type="journal article" date="2018" name="Mitochondrial DNA Part B Resour">
        <title>The complete mitochondrial genome of the giant casemaker caddisfly Phryganea cinerea (Insecta: Trichoptera: Phryganeidae).</title>
        <authorList>
            <consortium name="Living Prairie Mitogenomics Consortium"/>
        </authorList>
    </citation>
    <scope>NUCLEOTIDE SEQUENCE</scope>
</reference>
<accession>A0A3B1EW08</accession>
<keyword evidence="12" id="KW-0520">NAD</keyword>
<dbReference type="RefSeq" id="YP_009529029.1">
    <property type="nucleotide sequence ID" value="NC_039714.1"/>
</dbReference>
<protein>
    <recommendedName>
        <fullName evidence="4 13">NADH-ubiquinone oxidoreductase chain 1</fullName>
        <ecNumber evidence="13">7.1.1.2</ecNumber>
    </recommendedName>
</protein>
<keyword evidence="9 13" id="KW-0830">Ubiquinone</keyword>
<dbReference type="PANTHER" id="PTHR11432:SF3">
    <property type="entry name" value="NADH-UBIQUINONE OXIDOREDUCTASE CHAIN 1"/>
    <property type="match status" value="1"/>
</dbReference>
<dbReference type="GeneID" id="38328758"/>
<evidence type="ECO:0000256" key="9">
    <source>
        <dbReference type="ARBA" id="ARBA00023075"/>
    </source>
</evidence>
<evidence type="ECO:0000256" key="11">
    <source>
        <dbReference type="ARBA" id="ARBA00023136"/>
    </source>
</evidence>
<feature type="transmembrane region" description="Helical" evidence="14">
    <location>
        <begin position="292"/>
        <end position="311"/>
    </location>
</feature>
<evidence type="ECO:0000256" key="8">
    <source>
        <dbReference type="ARBA" id="ARBA00022989"/>
    </source>
</evidence>
<keyword evidence="10 13" id="KW-0496">Mitochondrion</keyword>
<dbReference type="AlphaFoldDB" id="A0A3B1EW08"/>
<feature type="transmembrane region" description="Helical" evidence="14">
    <location>
        <begin position="6"/>
        <end position="30"/>
    </location>
</feature>
<reference evidence="15" key="2">
    <citation type="submission" date="2018-02" db="EMBL/GenBank/DDBJ databases">
        <authorList>
            <person name="Cohen D.B."/>
            <person name="Kent A.D."/>
        </authorList>
    </citation>
    <scope>NUCLEOTIDE SEQUENCE</scope>
</reference>
<gene>
    <name evidence="15" type="primary">ND1</name>
</gene>
<evidence type="ECO:0000256" key="3">
    <source>
        <dbReference type="ARBA" id="ARBA00010535"/>
    </source>
</evidence>
<evidence type="ECO:0000256" key="13">
    <source>
        <dbReference type="RuleBase" id="RU000473"/>
    </source>
</evidence>
<feature type="transmembrane region" description="Helical" evidence="14">
    <location>
        <begin position="146"/>
        <end position="167"/>
    </location>
</feature>
<feature type="transmembrane region" description="Helical" evidence="14">
    <location>
        <begin position="254"/>
        <end position="272"/>
    </location>
</feature>
<dbReference type="PROSITE" id="PS00668">
    <property type="entry name" value="COMPLEX1_ND1_2"/>
    <property type="match status" value="1"/>
</dbReference>
<dbReference type="HAMAP" id="MF_01350">
    <property type="entry name" value="NDH1_NuoH"/>
    <property type="match status" value="1"/>
</dbReference>
<organism evidence="15">
    <name type="scientific">Phryganea cinerea</name>
    <dbReference type="NCBI Taxonomy" id="177690"/>
    <lineage>
        <taxon>Eukaryota</taxon>
        <taxon>Metazoa</taxon>
        <taxon>Ecdysozoa</taxon>
        <taxon>Arthropoda</taxon>
        <taxon>Hexapoda</taxon>
        <taxon>Insecta</taxon>
        <taxon>Pterygota</taxon>
        <taxon>Neoptera</taxon>
        <taxon>Endopterygota</taxon>
        <taxon>Trichoptera</taxon>
        <taxon>Integripalpia</taxon>
        <taxon>Plenitentoria</taxon>
        <taxon>Phryganeoidea</taxon>
        <taxon>Phryganeidae</taxon>
        <taxon>Phryganeinae</taxon>
        <taxon>Phryganea</taxon>
    </lineage>
</organism>
<dbReference type="GO" id="GO:0003954">
    <property type="term" value="F:NADH dehydrogenase activity"/>
    <property type="evidence" value="ECO:0007669"/>
    <property type="project" value="TreeGrafter"/>
</dbReference>
<keyword evidence="11 14" id="KW-0472">Membrane</keyword>
<dbReference type="GO" id="GO:0005743">
    <property type="term" value="C:mitochondrial inner membrane"/>
    <property type="evidence" value="ECO:0007669"/>
    <property type="project" value="UniProtKB-SubCell"/>
</dbReference>
<evidence type="ECO:0000256" key="5">
    <source>
        <dbReference type="ARBA" id="ARBA00022448"/>
    </source>
</evidence>
<comment type="subcellular location">
    <subcellularLocation>
        <location evidence="2 12">Mitochondrion inner membrane</location>
        <topology evidence="2 12">Multi-pass membrane protein</topology>
    </subcellularLocation>
</comment>
<evidence type="ECO:0000256" key="2">
    <source>
        <dbReference type="ARBA" id="ARBA00004448"/>
    </source>
</evidence>
<evidence type="ECO:0000256" key="14">
    <source>
        <dbReference type="SAM" id="Phobius"/>
    </source>
</evidence>
<feature type="transmembrane region" description="Helical" evidence="14">
    <location>
        <begin position="102"/>
        <end position="125"/>
    </location>
</feature>
<sequence length="334" mass="39130">MNNYEIYMTLIIMILLVIMVLVSVAFFTLLERKVLGYIQLRKGPNKVGIIGIVQPFNDAIKLFNKEFIFPYLSNYFMFYFMPVFSLFLSLLIWVLIPYGMILFNFNLGFLFMLSMLSVGVYFMVISGWSSNSNYAKLGSLRGMSQTISYEVSLALILLSIMSLIMGFNFLDLDIYQQNIWFLFLIFPLVLCLISSMLAELNRAPFDFIEGESELVSGFNIEYSSGGFALIFLAEYSSILFMSMMFVLLFMGGQVFNFFFFLKLMMLGFVFIWIRGTLPRYRYDKLMNLAWKFYLPISLNYLMFFFCFNLYVCNMFSKINSSKIFFLKFSKQMLK</sequence>
<dbReference type="InterPro" id="IPR018086">
    <property type="entry name" value="NADH_UbQ_OxRdtase_su1_CS"/>
</dbReference>
<keyword evidence="7" id="KW-0999">Mitochondrion inner membrane</keyword>
<evidence type="ECO:0000256" key="4">
    <source>
        <dbReference type="ARBA" id="ARBA00021009"/>
    </source>
</evidence>
<dbReference type="EC" id="7.1.1.2" evidence="13"/>
<geneLocation type="mitochondrion" evidence="15"/>
<comment type="catalytic activity">
    <reaction evidence="13">
        <text>a ubiquinone + NADH + 5 H(+)(in) = a ubiquinol + NAD(+) + 4 H(+)(out)</text>
        <dbReference type="Rhea" id="RHEA:29091"/>
        <dbReference type="Rhea" id="RHEA-COMP:9565"/>
        <dbReference type="Rhea" id="RHEA-COMP:9566"/>
        <dbReference type="ChEBI" id="CHEBI:15378"/>
        <dbReference type="ChEBI" id="CHEBI:16389"/>
        <dbReference type="ChEBI" id="CHEBI:17976"/>
        <dbReference type="ChEBI" id="CHEBI:57540"/>
        <dbReference type="ChEBI" id="CHEBI:57945"/>
        <dbReference type="EC" id="7.1.1.2"/>
    </reaction>
</comment>
<dbReference type="InterPro" id="IPR001694">
    <property type="entry name" value="NADH_UbQ_OxRdtase_su1/FPO"/>
</dbReference>